<dbReference type="RefSeq" id="YP_009508017.1">
    <property type="nucleotide sequence ID" value="NC_038802.1"/>
</dbReference>
<sequence>MRLFSCFSRCHGQSSNPHTYVSQESNIQTGSLIYTVSSNYQESPTSRMLDFSTSLTPEGLPIFTQTFRRPKTPMPSRITSPKMVIIVNPDNTKYLGVQKQIRTMSTITQLMQQVCKRLSP</sequence>
<evidence type="ECO:0000313" key="1">
    <source>
        <dbReference type="EMBL" id="ABD65394.1"/>
    </source>
</evidence>
<dbReference type="GeneID" id="37619233"/>
<proteinExistence type="predicted"/>
<organism evidence="1 2">
    <name type="scientific">Rhynchosia golden mosaic Sinaloa virus</name>
    <dbReference type="NCBI Taxonomy" id="1513519"/>
    <lineage>
        <taxon>Viruses</taxon>
        <taxon>Monodnaviria</taxon>
        <taxon>Shotokuvirae</taxon>
        <taxon>Cressdnaviricota</taxon>
        <taxon>Repensiviricetes</taxon>
        <taxon>Geplafuvirales</taxon>
        <taxon>Geminiviridae</taxon>
        <taxon>Begomovirus</taxon>
        <taxon>Begomovirus rhynchosiasinaloaense</taxon>
    </lineage>
</organism>
<dbReference type="KEGG" id="vg:37619233"/>
<protein>
    <submittedName>
        <fullName evidence="1">AC4 protein</fullName>
    </submittedName>
</protein>
<dbReference type="OrthoDB" id="20407at10239"/>
<name>Q208C5_9GEMI</name>
<gene>
    <name evidence="1" type="primary">AC4</name>
</gene>
<dbReference type="Proteomes" id="UP000234886">
    <property type="component" value="Genome"/>
</dbReference>
<keyword evidence="2" id="KW-1185">Reference proteome</keyword>
<accession>Q208C5</accession>
<dbReference type="EMBL" id="DQ406672">
    <property type="protein sequence ID" value="ABD65394.1"/>
    <property type="molecule type" value="Genomic_DNA"/>
</dbReference>
<reference evidence="1 2" key="1">
    <citation type="submission" date="2006-02" db="EMBL/GenBank/DDBJ databases">
        <title>Rhynchosia mosaic Sinaloa virus, a new begomovirus of the SLCV lineage.</title>
        <authorList>
            <person name="Mauricio-Castillo J.A."/>
            <person name="Arguello-Astorga G.R."/>
            <person name="Mendez-Lozano J."/>
        </authorList>
    </citation>
    <scope>NUCLEOTIDE SEQUENCE [LARGE SCALE GENOMIC DNA]</scope>
    <source>
        <strain evidence="1">Sinaloa</strain>
    </source>
</reference>
<evidence type="ECO:0000313" key="2">
    <source>
        <dbReference type="Proteomes" id="UP000234886"/>
    </source>
</evidence>